<evidence type="ECO:0000256" key="3">
    <source>
        <dbReference type="ARBA" id="ARBA00022475"/>
    </source>
</evidence>
<evidence type="ECO:0000256" key="5">
    <source>
        <dbReference type="ARBA" id="ARBA00022989"/>
    </source>
</evidence>
<feature type="transmembrane region" description="Helical" evidence="8">
    <location>
        <begin position="636"/>
        <end position="655"/>
    </location>
</feature>
<dbReference type="Gene3D" id="1.20.1640.10">
    <property type="entry name" value="Multidrug efflux transporter AcrB transmembrane domain"/>
    <property type="match status" value="2"/>
</dbReference>
<dbReference type="EMBL" id="JBHSAX010000019">
    <property type="protein sequence ID" value="MFC3964941.1"/>
    <property type="molecule type" value="Genomic_DNA"/>
</dbReference>
<evidence type="ECO:0000313" key="10">
    <source>
        <dbReference type="EMBL" id="MFC3964941.1"/>
    </source>
</evidence>
<evidence type="ECO:0000256" key="1">
    <source>
        <dbReference type="ARBA" id="ARBA00004651"/>
    </source>
</evidence>
<dbReference type="PROSITE" id="PS50156">
    <property type="entry name" value="SSD"/>
    <property type="match status" value="1"/>
</dbReference>
<dbReference type="Pfam" id="PF03176">
    <property type="entry name" value="MMPL"/>
    <property type="match status" value="2"/>
</dbReference>
<dbReference type="InterPro" id="IPR000731">
    <property type="entry name" value="SSD"/>
</dbReference>
<comment type="caution">
    <text evidence="10">The sequence shown here is derived from an EMBL/GenBank/DDBJ whole genome shotgun (WGS) entry which is preliminary data.</text>
</comment>
<evidence type="ECO:0000259" key="9">
    <source>
        <dbReference type="PROSITE" id="PS50156"/>
    </source>
</evidence>
<keyword evidence="3" id="KW-1003">Cell membrane</keyword>
<name>A0ABV8DZH2_9NOCA</name>
<evidence type="ECO:0000256" key="2">
    <source>
        <dbReference type="ARBA" id="ARBA00010157"/>
    </source>
</evidence>
<feature type="compositionally biased region" description="Low complexity" evidence="7">
    <location>
        <begin position="1220"/>
        <end position="1230"/>
    </location>
</feature>
<keyword evidence="11" id="KW-1185">Reference proteome</keyword>
<feature type="transmembrane region" description="Helical" evidence="8">
    <location>
        <begin position="227"/>
        <end position="248"/>
    </location>
</feature>
<dbReference type="Proteomes" id="UP001595696">
    <property type="component" value="Unassembled WGS sequence"/>
</dbReference>
<feature type="transmembrane region" description="Helical" evidence="8">
    <location>
        <begin position="276"/>
        <end position="297"/>
    </location>
</feature>
<feature type="compositionally biased region" description="Low complexity" evidence="7">
    <location>
        <begin position="801"/>
        <end position="824"/>
    </location>
</feature>
<evidence type="ECO:0000256" key="8">
    <source>
        <dbReference type="SAM" id="Phobius"/>
    </source>
</evidence>
<dbReference type="InterPro" id="IPR004869">
    <property type="entry name" value="MMPL_dom"/>
</dbReference>
<feature type="region of interest" description="Disordered" evidence="7">
    <location>
        <begin position="751"/>
        <end position="833"/>
    </location>
</feature>
<keyword evidence="4 8" id="KW-0812">Transmembrane</keyword>
<keyword evidence="6 8" id="KW-0472">Membrane</keyword>
<feature type="transmembrane region" description="Helical" evidence="8">
    <location>
        <begin position="201"/>
        <end position="221"/>
    </location>
</feature>
<organism evidence="10 11">
    <name type="scientific">Nocardia jiangsuensis</name>
    <dbReference type="NCBI Taxonomy" id="1691563"/>
    <lineage>
        <taxon>Bacteria</taxon>
        <taxon>Bacillati</taxon>
        <taxon>Actinomycetota</taxon>
        <taxon>Actinomycetes</taxon>
        <taxon>Mycobacteriales</taxon>
        <taxon>Nocardiaceae</taxon>
        <taxon>Nocardia</taxon>
    </lineage>
</organism>
<dbReference type="SUPFAM" id="SSF82866">
    <property type="entry name" value="Multidrug efflux transporter AcrB transmembrane domain"/>
    <property type="match status" value="2"/>
</dbReference>
<gene>
    <name evidence="10" type="ORF">ACFO0B_23385</name>
</gene>
<feature type="region of interest" description="Disordered" evidence="7">
    <location>
        <begin position="960"/>
        <end position="1478"/>
    </location>
</feature>
<evidence type="ECO:0000256" key="7">
    <source>
        <dbReference type="SAM" id="MobiDB-lite"/>
    </source>
</evidence>
<feature type="compositionally biased region" description="Low complexity" evidence="7">
    <location>
        <begin position="976"/>
        <end position="986"/>
    </location>
</feature>
<feature type="compositionally biased region" description="Low complexity" evidence="7">
    <location>
        <begin position="1004"/>
        <end position="1026"/>
    </location>
</feature>
<dbReference type="PANTHER" id="PTHR33406">
    <property type="entry name" value="MEMBRANE PROTEIN MJ1562-RELATED"/>
    <property type="match status" value="1"/>
</dbReference>
<feature type="transmembrane region" description="Helical" evidence="8">
    <location>
        <begin position="550"/>
        <end position="572"/>
    </location>
</feature>
<feature type="compositionally biased region" description="Basic residues" evidence="7">
    <location>
        <begin position="1312"/>
        <end position="1324"/>
    </location>
</feature>
<feature type="compositionally biased region" description="Polar residues" evidence="7">
    <location>
        <begin position="1466"/>
        <end position="1478"/>
    </location>
</feature>
<keyword evidence="5 8" id="KW-1133">Transmembrane helix</keyword>
<feature type="compositionally biased region" description="Low complexity" evidence="7">
    <location>
        <begin position="1411"/>
        <end position="1438"/>
    </location>
</feature>
<feature type="domain" description="SSD" evidence="9">
    <location>
        <begin position="201"/>
        <end position="326"/>
    </location>
</feature>
<evidence type="ECO:0000313" key="11">
    <source>
        <dbReference type="Proteomes" id="UP001595696"/>
    </source>
</evidence>
<proteinExistence type="inferred from homology"/>
<accession>A0ABV8DZH2</accession>
<sequence length="1478" mass="147612">MFELTRARSRVILIVFAALALGLGAFGSGLFDKVQGGGYSDPGSESARAATVLRDTFGEAAPNLVLLVETGSTVDDAAASTAATTLARDLAAEPGIAGVSSYWTDGKPAALRSADGSKGLIVASVLGTESEVDARIGDLAERFGGAQGPLEVRVGGYAMLLRETVQQTEKDVVLGESIAFPITLIALLFVFGGLVAAALPLVVAAVTVLLTVGALTAVASLTDVAATASNVATLLGLGLAIDYSLLLISRFRDELDGGAEPKAALAATMRSAGRTVAFSAVTVAIALAGLLFFPLVAVRSMGYAGLLVAALAALVSLTVLPALLLLLGHRIDSGRLRPRRRATGAAADGFWHRLATLVMRRPLPIGLAVTALLLLLGSPFLHINLGFPDERALPTDMASRQIAETLADEFGITEQNGLFAVLPDSADGVGGYATALSELPDVRRVDTVTGSYAGGMRFAAPGALHSGFGADNAAYLNIVPATADPAALDRLVDEVRGLPAPSPVLIGGIAATNDDALASITAALPWALGFVVLLMLVALFLLTGSVVLPVLALILSALSLTATFGALVWIFQDGHLSGLLNFTVTGDMPPTVPVMLFGIAFGLAMDYQVFLLSRIGEEYRRTGDSEAAVALGLERIGRIVTAAAVLISLVLLGFLASDITFIKAFGIGLPLAVLVDATLVRGFLLPAGMKLLGDRVWYAPGFLRNVHARFGLDEGAPAVVPVGAAPARWLIDEKPSLATAEPVAAGVSGKASAFRSGKGEDSAVERNGSPSARTVPSAAAGSAGSSAAVAEPGVRREAGTAARPVAEAASPAVVADVDPAPREVSGSVTEADDKVSPLVADVGPAPLELSGPAAGADDEISPLVAGVESASDEPARPGADSAVDDALLSMTEVDTATAAPVADPGVDPGEDSAIEPGVEAAVGGRTAAESAEIGARTAVAGGDVAPAADAAVAGTAAVAETVPAEKAPARKRAPRKAVAAEPVAAEKVSDTPAKKAPTKRAPRRTAAPATAETPVEQAEAAAPAKRATARRTPAKKAVPAVVGDEAAPTKKAAPRKTAARKAAASEAGAPVEEAVRTEKAPARKRAAARRAPATAAPPTLPAPADPPAANPAPTVRPAPDPAPRNPSTGDPTAAAATAAAPTAAAATAAAPTVADSEVADSTVADSAVAVPAEPTTAPTAAATEPAVAEQAPAPAKRTARKTAANGPAAGKAPGRRATRKAAPPATAAPADPDSATPTGEAPPGVEAAAPAQPLTPAPDASTAATSAPAASTSPDAAAITDATIAAAREAAPAATSSTAEIPTETTPPAKKAAARKAPAKRTAARRTAPPAVEGASNPPAKRTAARKTASSAVDGASNPPAKRTAARKTASSAVDGVPNPPAKRTTVRKAANPAVDGAPTPPAERTTVRKAAAPAVDGAPTAPAERTTARKTATPATEGAQNPPAGRATARKTATPEPRAKRTPRETTPANNSPEETP</sequence>
<reference evidence="11" key="1">
    <citation type="journal article" date="2019" name="Int. J. Syst. Evol. Microbiol.">
        <title>The Global Catalogue of Microorganisms (GCM) 10K type strain sequencing project: providing services to taxonomists for standard genome sequencing and annotation.</title>
        <authorList>
            <consortium name="The Broad Institute Genomics Platform"/>
            <consortium name="The Broad Institute Genome Sequencing Center for Infectious Disease"/>
            <person name="Wu L."/>
            <person name="Ma J."/>
        </authorList>
    </citation>
    <scope>NUCLEOTIDE SEQUENCE [LARGE SCALE GENOMIC DNA]</scope>
    <source>
        <strain evidence="11">CGMCC 4.7330</strain>
    </source>
</reference>
<feature type="compositionally biased region" description="Pro residues" evidence="7">
    <location>
        <begin position="1098"/>
        <end position="1124"/>
    </location>
</feature>
<evidence type="ECO:0000256" key="6">
    <source>
        <dbReference type="ARBA" id="ARBA00023136"/>
    </source>
</evidence>
<feature type="compositionally biased region" description="Low complexity" evidence="7">
    <location>
        <begin position="777"/>
        <end position="788"/>
    </location>
</feature>
<feature type="transmembrane region" description="Helical" evidence="8">
    <location>
        <begin position="303"/>
        <end position="327"/>
    </location>
</feature>
<dbReference type="InterPro" id="IPR050545">
    <property type="entry name" value="Mycobact_MmpL"/>
</dbReference>
<comment type="subcellular location">
    <subcellularLocation>
        <location evidence="1">Cell membrane</location>
        <topology evidence="1">Multi-pass membrane protein</topology>
    </subcellularLocation>
</comment>
<feature type="compositionally biased region" description="Low complexity" evidence="7">
    <location>
        <begin position="1131"/>
        <end position="1212"/>
    </location>
</feature>
<feature type="transmembrane region" description="Helical" evidence="8">
    <location>
        <begin position="178"/>
        <end position="196"/>
    </location>
</feature>
<evidence type="ECO:0000256" key="4">
    <source>
        <dbReference type="ARBA" id="ARBA00022692"/>
    </source>
</evidence>
<protein>
    <submittedName>
        <fullName evidence="10">MMPL family transporter</fullName>
    </submittedName>
</protein>
<comment type="similarity">
    <text evidence="2">Belongs to the resistance-nodulation-cell division (RND) (TC 2.A.6) family. MmpL subfamily.</text>
</comment>
<feature type="compositionally biased region" description="Low complexity" evidence="7">
    <location>
        <begin position="1237"/>
        <end position="1311"/>
    </location>
</feature>
<feature type="transmembrane region" description="Helical" evidence="8">
    <location>
        <begin position="523"/>
        <end position="543"/>
    </location>
</feature>
<dbReference type="RefSeq" id="WP_378614708.1">
    <property type="nucleotide sequence ID" value="NZ_JBHSAX010000019.1"/>
</dbReference>
<feature type="transmembrane region" description="Helical" evidence="8">
    <location>
        <begin position="363"/>
        <end position="383"/>
    </location>
</feature>
<feature type="transmembrane region" description="Helical" evidence="8">
    <location>
        <begin position="592"/>
        <end position="615"/>
    </location>
</feature>
<dbReference type="PANTHER" id="PTHR33406:SF11">
    <property type="entry name" value="MEMBRANE PROTEIN SCO6666-RELATED"/>
    <property type="match status" value="1"/>
</dbReference>